<dbReference type="Proteomes" id="UP001642360">
    <property type="component" value="Unassembled WGS sequence"/>
</dbReference>
<accession>A0ABC8S5F9</accession>
<reference evidence="3 4" key="1">
    <citation type="submission" date="2024-02" db="EMBL/GenBank/DDBJ databases">
        <authorList>
            <person name="Vignale AGUSTIN F."/>
            <person name="Sosa J E."/>
            <person name="Modenutti C."/>
        </authorList>
    </citation>
    <scope>NUCLEOTIDE SEQUENCE [LARGE SCALE GENOMIC DNA]</scope>
</reference>
<keyword evidence="2" id="KW-1133">Transmembrane helix</keyword>
<evidence type="ECO:0000313" key="3">
    <source>
        <dbReference type="EMBL" id="CAK9150414.1"/>
    </source>
</evidence>
<evidence type="ECO:0000256" key="2">
    <source>
        <dbReference type="SAM" id="Phobius"/>
    </source>
</evidence>
<gene>
    <name evidence="3" type="ORF">ILEXP_LOCUS18565</name>
</gene>
<feature type="compositionally biased region" description="Acidic residues" evidence="1">
    <location>
        <begin position="99"/>
        <end position="118"/>
    </location>
</feature>
<dbReference type="EMBL" id="CAUOFW020002036">
    <property type="protein sequence ID" value="CAK9150414.1"/>
    <property type="molecule type" value="Genomic_DNA"/>
</dbReference>
<feature type="transmembrane region" description="Helical" evidence="2">
    <location>
        <begin position="39"/>
        <end position="62"/>
    </location>
</feature>
<evidence type="ECO:0000256" key="1">
    <source>
        <dbReference type="SAM" id="MobiDB-lite"/>
    </source>
</evidence>
<keyword evidence="2" id="KW-0812">Transmembrane</keyword>
<dbReference type="AlphaFoldDB" id="A0ABC8S5F9"/>
<proteinExistence type="predicted"/>
<protein>
    <submittedName>
        <fullName evidence="3">Uncharacterized protein</fullName>
    </submittedName>
</protein>
<keyword evidence="4" id="KW-1185">Reference proteome</keyword>
<evidence type="ECO:0000313" key="4">
    <source>
        <dbReference type="Proteomes" id="UP001642360"/>
    </source>
</evidence>
<feature type="region of interest" description="Disordered" evidence="1">
    <location>
        <begin position="98"/>
        <end position="118"/>
    </location>
</feature>
<name>A0ABC8S5F9_9AQUA</name>
<keyword evidence="2" id="KW-0472">Membrane</keyword>
<comment type="caution">
    <text evidence="3">The sequence shown here is derived from an EMBL/GenBank/DDBJ whole genome shotgun (WGS) entry which is preliminary data.</text>
</comment>
<sequence length="168" mass="18340">MGLCGLPLITKCSDASVIPTSPNAMIPTSSAPNATEVDWQFTFTGLGFGVGAGVIVAPLMFWEQGRNWFNERIDTLVWMILATFGFKYTGCGGGKVEAEESIEEEPLDDTEESDEDEDPIEDIALRGQYCVFCTKLDIHRKKAIHNPKCTCHDSPPIFSSSFSSSCSS</sequence>
<organism evidence="3 4">
    <name type="scientific">Ilex paraguariensis</name>
    <name type="common">yerba mate</name>
    <dbReference type="NCBI Taxonomy" id="185542"/>
    <lineage>
        <taxon>Eukaryota</taxon>
        <taxon>Viridiplantae</taxon>
        <taxon>Streptophyta</taxon>
        <taxon>Embryophyta</taxon>
        <taxon>Tracheophyta</taxon>
        <taxon>Spermatophyta</taxon>
        <taxon>Magnoliopsida</taxon>
        <taxon>eudicotyledons</taxon>
        <taxon>Gunneridae</taxon>
        <taxon>Pentapetalae</taxon>
        <taxon>asterids</taxon>
        <taxon>campanulids</taxon>
        <taxon>Aquifoliales</taxon>
        <taxon>Aquifoliaceae</taxon>
        <taxon>Ilex</taxon>
    </lineage>
</organism>